<dbReference type="InterPro" id="IPR011055">
    <property type="entry name" value="Dup_hybrid_motif"/>
</dbReference>
<comment type="caution">
    <text evidence="5">The sequence shown here is derived from an EMBL/GenBank/DDBJ whole genome shotgun (WGS) entry which is preliminary data.</text>
</comment>
<feature type="domain" description="M23ase beta-sheet core" evidence="4">
    <location>
        <begin position="317"/>
        <end position="405"/>
    </location>
</feature>
<dbReference type="CDD" id="cd12797">
    <property type="entry name" value="M23_peptidase"/>
    <property type="match status" value="1"/>
</dbReference>
<dbReference type="SUPFAM" id="SSF51261">
    <property type="entry name" value="Duplicated hybrid motif"/>
    <property type="match status" value="1"/>
</dbReference>
<evidence type="ECO:0000313" key="6">
    <source>
        <dbReference type="Proteomes" id="UP000004728"/>
    </source>
</evidence>
<feature type="chain" id="PRO_5003272430" evidence="3">
    <location>
        <begin position="32"/>
        <end position="411"/>
    </location>
</feature>
<name>F1Z5Y1_9SPHN</name>
<dbReference type="InterPro" id="IPR050570">
    <property type="entry name" value="Cell_wall_metabolism_enzyme"/>
</dbReference>
<keyword evidence="1 3" id="KW-0732">Signal</keyword>
<evidence type="ECO:0000256" key="1">
    <source>
        <dbReference type="ARBA" id="ARBA00022729"/>
    </source>
</evidence>
<evidence type="ECO:0000256" key="3">
    <source>
        <dbReference type="SAM" id="SignalP"/>
    </source>
</evidence>
<dbReference type="Pfam" id="PF01551">
    <property type="entry name" value="Peptidase_M23"/>
    <property type="match status" value="1"/>
</dbReference>
<dbReference type="Proteomes" id="UP000004728">
    <property type="component" value="Unassembled WGS sequence"/>
</dbReference>
<keyword evidence="2" id="KW-0175">Coiled coil</keyword>
<organism evidence="5 6">
    <name type="scientific">Novosphingobium nitrogenifigens DSM 19370</name>
    <dbReference type="NCBI Taxonomy" id="983920"/>
    <lineage>
        <taxon>Bacteria</taxon>
        <taxon>Pseudomonadati</taxon>
        <taxon>Pseudomonadota</taxon>
        <taxon>Alphaproteobacteria</taxon>
        <taxon>Sphingomonadales</taxon>
        <taxon>Sphingomonadaceae</taxon>
        <taxon>Novosphingobium</taxon>
    </lineage>
</organism>
<proteinExistence type="predicted"/>
<dbReference type="EMBL" id="AEWJ01000023">
    <property type="protein sequence ID" value="EGD60241.1"/>
    <property type="molecule type" value="Genomic_DNA"/>
</dbReference>
<dbReference type="AlphaFoldDB" id="F1Z5Y1"/>
<protein>
    <submittedName>
        <fullName evidence="5">Peptidase M23B</fullName>
    </submittedName>
</protein>
<keyword evidence="6" id="KW-1185">Reference proteome</keyword>
<gene>
    <name evidence="5" type="ORF">Y88_2115</name>
</gene>
<dbReference type="FunCoup" id="F1Z5Y1">
    <property type="interactions" value="81"/>
</dbReference>
<dbReference type="HOGENOM" id="CLU_029425_15_0_5"/>
<dbReference type="OrthoDB" id="9809144at2"/>
<dbReference type="InParanoid" id="F1Z5Y1"/>
<dbReference type="PANTHER" id="PTHR21666:SF289">
    <property type="entry name" value="L-ALA--D-GLU ENDOPEPTIDASE"/>
    <property type="match status" value="1"/>
</dbReference>
<dbReference type="InterPro" id="IPR016047">
    <property type="entry name" value="M23ase_b-sheet_dom"/>
</dbReference>
<feature type="coiled-coil region" evidence="2">
    <location>
        <begin position="46"/>
        <end position="94"/>
    </location>
</feature>
<sequence length="411" mass="43338">MPALSLRSKAALMALAALPPALGALALAALADDAPYASSGEAGQALGSAERSLADARARAERLDRDAASASQALDRTAREAAAVAARIQQAEAEIGLAHARIAVIDRQRTILRQRIARREQPLVRLTAALQMMARRPLVFSLLRADSLRETVWLRATLETMLPEVARRTAALRAELIRGRQLQQEARTLAAGLGQSRQTLAARQRDLVMIESRQRVASRAASGNASREADRVLALSEEARDLGALVTRLHQDDELAMRLAALPGPVARPAGGAGVTGNFVLLDRPAPAVVAHFSGILPVTGRLVSGYGEMTPTGPRQAIVFAPAGGAQAVAPADGRIAFAGPYRGYGRIVIIEHDGGWSSLVTGLGRLDAAVGDRVVQGAPIGAAEPGRPQVTIELRKDGVPVNPMEFLHP</sequence>
<evidence type="ECO:0000256" key="2">
    <source>
        <dbReference type="SAM" id="Coils"/>
    </source>
</evidence>
<dbReference type="RefSeq" id="WP_008069347.1">
    <property type="nucleotide sequence ID" value="NZ_AQWK01000005.1"/>
</dbReference>
<accession>F1Z5Y1</accession>
<dbReference type="STRING" id="983920.Y88_2115"/>
<dbReference type="Gene3D" id="2.70.70.10">
    <property type="entry name" value="Glucose Permease (Domain IIA)"/>
    <property type="match status" value="1"/>
</dbReference>
<evidence type="ECO:0000259" key="4">
    <source>
        <dbReference type="Pfam" id="PF01551"/>
    </source>
</evidence>
<reference evidence="5 6" key="1">
    <citation type="journal article" date="2012" name="J. Bacteriol.">
        <title>Draft Genome Sequence of Novosphingobium nitrogenifigens Y88T.</title>
        <authorList>
            <person name="Strabala T.J."/>
            <person name="Macdonald L."/>
            <person name="Liu V."/>
            <person name="Smit A.M."/>
        </authorList>
    </citation>
    <scope>NUCLEOTIDE SEQUENCE [LARGE SCALE GENOMIC DNA]</scope>
    <source>
        <strain evidence="5 6">DSM 19370</strain>
    </source>
</reference>
<dbReference type="GO" id="GO:0004222">
    <property type="term" value="F:metalloendopeptidase activity"/>
    <property type="evidence" value="ECO:0007669"/>
    <property type="project" value="TreeGrafter"/>
</dbReference>
<feature type="signal peptide" evidence="3">
    <location>
        <begin position="1"/>
        <end position="31"/>
    </location>
</feature>
<evidence type="ECO:0000313" key="5">
    <source>
        <dbReference type="EMBL" id="EGD60241.1"/>
    </source>
</evidence>
<dbReference type="PANTHER" id="PTHR21666">
    <property type="entry name" value="PEPTIDASE-RELATED"/>
    <property type="match status" value="1"/>
</dbReference>
<dbReference type="eggNOG" id="COG4942">
    <property type="taxonomic scope" value="Bacteria"/>
</dbReference>